<dbReference type="Pfam" id="PF06153">
    <property type="entry name" value="CdAMP_rec"/>
    <property type="match status" value="1"/>
</dbReference>
<sequence>MKMMIAIVQEKFIDEIMDRFYDEGVYVTKISSSGGFFKNGNSTLLLGCEESEIEKVYSIFKEITKEERVETEQGKFNVSGATIFVVDVEDNLRI</sequence>
<dbReference type="Gene3D" id="3.30.70.120">
    <property type="match status" value="1"/>
</dbReference>
<dbReference type="RefSeq" id="WP_004819120.1">
    <property type="nucleotide sequence ID" value="NZ_UGTH01000001.1"/>
</dbReference>
<dbReference type="SUPFAM" id="SSF54913">
    <property type="entry name" value="GlnB-like"/>
    <property type="match status" value="1"/>
</dbReference>
<reference evidence="1 2" key="1">
    <citation type="submission" date="2018-06" db="EMBL/GenBank/DDBJ databases">
        <authorList>
            <consortium name="Pathogen Informatics"/>
            <person name="Doyle S."/>
        </authorList>
    </citation>
    <scope>NUCLEOTIDE SEQUENCE [LARGE SCALE GENOMIC DNA]</scope>
    <source>
        <strain evidence="1 2">NCTC11088</strain>
    </source>
</reference>
<accession>A0A379DB15</accession>
<gene>
    <name evidence="1" type="ORF">NCTC11088_00519</name>
</gene>
<dbReference type="InterPro" id="IPR015867">
    <property type="entry name" value="N-reg_PII/ATP_PRibTrfase_C"/>
</dbReference>
<protein>
    <submittedName>
        <fullName evidence="1">Uncharacterized protein conserved in bacteria</fullName>
    </submittedName>
</protein>
<proteinExistence type="predicted"/>
<dbReference type="AlphaFoldDB" id="A0A379DB15"/>
<dbReference type="Proteomes" id="UP000254777">
    <property type="component" value="Unassembled WGS sequence"/>
</dbReference>
<organism evidence="1 2">
    <name type="scientific">Peptoniphilus indolicus</name>
    <dbReference type="NCBI Taxonomy" id="33030"/>
    <lineage>
        <taxon>Bacteria</taxon>
        <taxon>Bacillati</taxon>
        <taxon>Bacillota</taxon>
        <taxon>Tissierellia</taxon>
        <taxon>Tissierellales</taxon>
        <taxon>Peptoniphilaceae</taxon>
        <taxon>Peptoniphilus</taxon>
    </lineage>
</organism>
<name>A0A379DB15_9FIRM</name>
<evidence type="ECO:0000313" key="1">
    <source>
        <dbReference type="EMBL" id="SUB74762.1"/>
    </source>
</evidence>
<dbReference type="PANTHER" id="PTHR38456">
    <property type="entry name" value="CYCLIC DI-AMP RECEPTOR A"/>
    <property type="match status" value="1"/>
</dbReference>
<evidence type="ECO:0000313" key="2">
    <source>
        <dbReference type="Proteomes" id="UP000254777"/>
    </source>
</evidence>
<dbReference type="PANTHER" id="PTHR38456:SF1">
    <property type="entry name" value="CYCLIC DI-AMP RECEPTOR A"/>
    <property type="match status" value="1"/>
</dbReference>
<dbReference type="InterPro" id="IPR011322">
    <property type="entry name" value="N-reg_PII-like_a/b"/>
</dbReference>
<dbReference type="EMBL" id="UGTH01000001">
    <property type="protein sequence ID" value="SUB74762.1"/>
    <property type="molecule type" value="Genomic_DNA"/>
</dbReference>
<dbReference type="InterPro" id="IPR010375">
    <property type="entry name" value="CdAMP_rec"/>
</dbReference>